<proteinExistence type="predicted"/>
<feature type="non-terminal residue" evidence="1">
    <location>
        <position position="78"/>
    </location>
</feature>
<dbReference type="EMBL" id="JASPKZ010002722">
    <property type="protein sequence ID" value="KAJ9594740.1"/>
    <property type="molecule type" value="Genomic_DNA"/>
</dbReference>
<dbReference type="AlphaFoldDB" id="A0AAD8A8Z4"/>
<keyword evidence="2" id="KW-1185">Reference proteome</keyword>
<protein>
    <submittedName>
        <fullName evidence="1">Uncharacterized protein</fullName>
    </submittedName>
</protein>
<gene>
    <name evidence="1" type="ORF">L9F63_013950</name>
</gene>
<accession>A0AAD8A8Z4</accession>
<comment type="caution">
    <text evidence="1">The sequence shown here is derived from an EMBL/GenBank/DDBJ whole genome shotgun (WGS) entry which is preliminary data.</text>
</comment>
<dbReference type="Proteomes" id="UP001233999">
    <property type="component" value="Unassembled WGS sequence"/>
</dbReference>
<feature type="non-terminal residue" evidence="1">
    <location>
        <position position="1"/>
    </location>
</feature>
<evidence type="ECO:0000313" key="1">
    <source>
        <dbReference type="EMBL" id="KAJ9594740.1"/>
    </source>
</evidence>
<evidence type="ECO:0000313" key="2">
    <source>
        <dbReference type="Proteomes" id="UP001233999"/>
    </source>
</evidence>
<reference evidence="1" key="2">
    <citation type="submission" date="2023-05" db="EMBL/GenBank/DDBJ databases">
        <authorList>
            <person name="Fouks B."/>
        </authorList>
    </citation>
    <scope>NUCLEOTIDE SEQUENCE</scope>
    <source>
        <strain evidence="1">Stay&amp;Tobe</strain>
        <tissue evidence="1">Testes</tissue>
    </source>
</reference>
<sequence length="78" mass="8831">NSLPEDIGVVIALFIHWRSHGFKIHKDESEYCVVTNVENIKVFEIINSCLSETLPIHMVSIPFKSKTSLAVYPIHSHA</sequence>
<organism evidence="1 2">
    <name type="scientific">Diploptera punctata</name>
    <name type="common">Pacific beetle cockroach</name>
    <dbReference type="NCBI Taxonomy" id="6984"/>
    <lineage>
        <taxon>Eukaryota</taxon>
        <taxon>Metazoa</taxon>
        <taxon>Ecdysozoa</taxon>
        <taxon>Arthropoda</taxon>
        <taxon>Hexapoda</taxon>
        <taxon>Insecta</taxon>
        <taxon>Pterygota</taxon>
        <taxon>Neoptera</taxon>
        <taxon>Polyneoptera</taxon>
        <taxon>Dictyoptera</taxon>
        <taxon>Blattodea</taxon>
        <taxon>Blaberoidea</taxon>
        <taxon>Blaberidae</taxon>
        <taxon>Diplopterinae</taxon>
        <taxon>Diploptera</taxon>
    </lineage>
</organism>
<reference evidence="1" key="1">
    <citation type="journal article" date="2023" name="IScience">
        <title>Live-bearing cockroach genome reveals convergent evolutionary mechanisms linked to viviparity in insects and beyond.</title>
        <authorList>
            <person name="Fouks B."/>
            <person name="Harrison M.C."/>
            <person name="Mikhailova A.A."/>
            <person name="Marchal E."/>
            <person name="English S."/>
            <person name="Carruthers M."/>
            <person name="Jennings E.C."/>
            <person name="Chiamaka E.L."/>
            <person name="Frigard R.A."/>
            <person name="Pippel M."/>
            <person name="Attardo G.M."/>
            <person name="Benoit J.B."/>
            <person name="Bornberg-Bauer E."/>
            <person name="Tobe S.S."/>
        </authorList>
    </citation>
    <scope>NUCLEOTIDE SEQUENCE</scope>
    <source>
        <strain evidence="1">Stay&amp;Tobe</strain>
    </source>
</reference>
<name>A0AAD8A8Z4_DIPPU</name>